<name>A0A428NXY8_9HYPO</name>
<protein>
    <submittedName>
        <fullName evidence="1">Uncharacterized protein</fullName>
    </submittedName>
</protein>
<organism evidence="1 2">
    <name type="scientific">Fusarium duplospermum</name>
    <dbReference type="NCBI Taxonomy" id="1325734"/>
    <lineage>
        <taxon>Eukaryota</taxon>
        <taxon>Fungi</taxon>
        <taxon>Dikarya</taxon>
        <taxon>Ascomycota</taxon>
        <taxon>Pezizomycotina</taxon>
        <taxon>Sordariomycetes</taxon>
        <taxon>Hypocreomycetidae</taxon>
        <taxon>Hypocreales</taxon>
        <taxon>Nectriaceae</taxon>
        <taxon>Fusarium</taxon>
        <taxon>Fusarium solani species complex</taxon>
    </lineage>
</organism>
<feature type="non-terminal residue" evidence="1">
    <location>
        <position position="56"/>
    </location>
</feature>
<proteinExistence type="predicted"/>
<evidence type="ECO:0000313" key="1">
    <source>
        <dbReference type="EMBL" id="RSL45579.1"/>
    </source>
</evidence>
<dbReference type="AlphaFoldDB" id="A0A428NXY8"/>
<sequence length="56" mass="6290">MRKFSRGNHQVLSIIHPIIISTLALMTSAREWRKSRLCVATSEDEAASSQGSYVQQ</sequence>
<gene>
    <name evidence="1" type="ORF">CEP54_014211</name>
</gene>
<keyword evidence="2" id="KW-1185">Reference proteome</keyword>
<dbReference type="EMBL" id="NKCI01000259">
    <property type="protein sequence ID" value="RSL45579.1"/>
    <property type="molecule type" value="Genomic_DNA"/>
</dbReference>
<comment type="caution">
    <text evidence="1">The sequence shown here is derived from an EMBL/GenBank/DDBJ whole genome shotgun (WGS) entry which is preliminary data.</text>
</comment>
<dbReference type="Proteomes" id="UP000288168">
    <property type="component" value="Unassembled WGS sequence"/>
</dbReference>
<evidence type="ECO:0000313" key="2">
    <source>
        <dbReference type="Proteomes" id="UP000288168"/>
    </source>
</evidence>
<accession>A0A428NXY8</accession>
<reference evidence="1 2" key="1">
    <citation type="submission" date="2017-06" db="EMBL/GenBank/DDBJ databases">
        <title>Comparative genomic analysis of Ambrosia Fusariam Clade fungi.</title>
        <authorList>
            <person name="Stajich J.E."/>
            <person name="Carrillo J."/>
            <person name="Kijimoto T."/>
            <person name="Eskalen A."/>
            <person name="O'Donnell K."/>
            <person name="Kasson M."/>
        </authorList>
    </citation>
    <scope>NUCLEOTIDE SEQUENCE [LARGE SCALE GENOMIC DNA]</scope>
    <source>
        <strain evidence="1 2">NRRL62584</strain>
    </source>
</reference>